<dbReference type="Gene3D" id="3.40.50.12580">
    <property type="match status" value="1"/>
</dbReference>
<dbReference type="GO" id="GO:0016020">
    <property type="term" value="C:membrane"/>
    <property type="evidence" value="ECO:0007669"/>
    <property type="project" value="InterPro"/>
</dbReference>
<evidence type="ECO:0000313" key="2">
    <source>
        <dbReference type="Proteomes" id="UP000568664"/>
    </source>
</evidence>
<dbReference type="RefSeq" id="WP_169075544.1">
    <property type="nucleotide sequence ID" value="NZ_JABBXH010000003.1"/>
</dbReference>
<dbReference type="EMBL" id="JABBXH010000003">
    <property type="protein sequence ID" value="NMP32241.1"/>
    <property type="molecule type" value="Genomic_DNA"/>
</dbReference>
<evidence type="ECO:0000313" key="1">
    <source>
        <dbReference type="EMBL" id="NMP32241.1"/>
    </source>
</evidence>
<dbReference type="InterPro" id="IPR007554">
    <property type="entry name" value="Glycerophosphate_synth"/>
</dbReference>
<sequence>MSAKKFLLYISQNYSFAILRPLQTAIKARGDEVKWFVKGNDVNLDFFKDDEHCLPSVDDIMAFKPDAIFVPGNIIPDFLPGLKVAVFHGFNVEKRSDSRGHFNIRGCFDLYCTQGPNTTKPFQELAKQHEFFSVAETGWPAVDSLHDYQPQQNKKPVVLMCSTFSKQLSCAPHLFEQVKKLSASGRWQWLVQFHPKMDSAVVEKYKSIQSEHLTFVETDNVLPLLQQADVMLCDTSSVLLMFLLLSKPVVTFKNSNPKDYLVDFEQADLLEEKIAFALTKPTYLMEKITEFQRQTHPYNDGKSAERVLGAVDERLAGSHQPVKAKPLNLIRTFKARKRLKYWKFW</sequence>
<name>A0A7Y0Q7I2_9GAMM</name>
<dbReference type="AlphaFoldDB" id="A0A7Y0Q7I2"/>
<keyword evidence="2" id="KW-1185">Reference proteome</keyword>
<dbReference type="InterPro" id="IPR043148">
    <property type="entry name" value="TagF_C"/>
</dbReference>
<protein>
    <submittedName>
        <fullName evidence="1">CDP-glycerol--glycerophosphate glycerophosphotransferase</fullName>
    </submittedName>
</protein>
<gene>
    <name evidence="1" type="ORF">HII17_11740</name>
</gene>
<dbReference type="SUPFAM" id="SSF53756">
    <property type="entry name" value="UDP-Glycosyltransferase/glycogen phosphorylase"/>
    <property type="match status" value="1"/>
</dbReference>
<proteinExistence type="predicted"/>
<dbReference type="InterPro" id="IPR016886">
    <property type="entry name" value="UCP028458_glyceroPtfrase"/>
</dbReference>
<comment type="caution">
    <text evidence="1">The sequence shown here is derived from an EMBL/GenBank/DDBJ whole genome shotgun (WGS) entry which is preliminary data.</text>
</comment>
<dbReference type="GO" id="GO:0047355">
    <property type="term" value="F:CDP-glycerol glycerophosphotransferase activity"/>
    <property type="evidence" value="ECO:0007669"/>
    <property type="project" value="InterPro"/>
</dbReference>
<organism evidence="1 2">
    <name type="scientific">Thalassotalea algicola</name>
    <dbReference type="NCBI Taxonomy" id="2716224"/>
    <lineage>
        <taxon>Bacteria</taxon>
        <taxon>Pseudomonadati</taxon>
        <taxon>Pseudomonadota</taxon>
        <taxon>Gammaproteobacteria</taxon>
        <taxon>Alteromonadales</taxon>
        <taxon>Colwelliaceae</taxon>
        <taxon>Thalassotalea</taxon>
    </lineage>
</organism>
<dbReference type="PIRSF" id="PIRSF028458">
    <property type="entry name" value="UCP028458_glyceroPtfrase"/>
    <property type="match status" value="1"/>
</dbReference>
<accession>A0A7Y0Q7I2</accession>
<keyword evidence="1" id="KW-0808">Transferase</keyword>
<dbReference type="Proteomes" id="UP000568664">
    <property type="component" value="Unassembled WGS sequence"/>
</dbReference>
<reference evidence="1 2" key="1">
    <citation type="submission" date="2020-04" db="EMBL/GenBank/DDBJ databases">
        <title>Thalassotalea sp. M1531, isolated from the surface of marine red alga.</title>
        <authorList>
            <person name="Pang L."/>
            <person name="Lu D.-C."/>
        </authorList>
    </citation>
    <scope>NUCLEOTIDE SEQUENCE [LARGE SCALE GENOMIC DNA]</scope>
    <source>
        <strain evidence="1 2">M1531</strain>
    </source>
</reference>
<dbReference type="Pfam" id="PF04464">
    <property type="entry name" value="Glyphos_transf"/>
    <property type="match status" value="1"/>
</dbReference>